<evidence type="ECO:0000313" key="1">
    <source>
        <dbReference type="EMBL" id="KAK8883821.1"/>
    </source>
</evidence>
<keyword evidence="2" id="KW-1185">Reference proteome</keyword>
<comment type="caution">
    <text evidence="1">The sequence shown here is derived from an EMBL/GenBank/DDBJ whole genome shotgun (WGS) entry which is preliminary data.</text>
</comment>
<reference evidence="1 2" key="1">
    <citation type="submission" date="2024-04" db="EMBL/GenBank/DDBJ databases">
        <title>Tritrichomonas musculus Genome.</title>
        <authorList>
            <person name="Alves-Ferreira E."/>
            <person name="Grigg M."/>
            <person name="Lorenzi H."/>
            <person name="Galac M."/>
        </authorList>
    </citation>
    <scope>NUCLEOTIDE SEQUENCE [LARGE SCALE GENOMIC DNA]</scope>
    <source>
        <strain evidence="1 2">EAF2021</strain>
    </source>
</reference>
<accession>A0ABR2JZC9</accession>
<organism evidence="1 2">
    <name type="scientific">Tritrichomonas musculus</name>
    <dbReference type="NCBI Taxonomy" id="1915356"/>
    <lineage>
        <taxon>Eukaryota</taxon>
        <taxon>Metamonada</taxon>
        <taxon>Parabasalia</taxon>
        <taxon>Tritrichomonadida</taxon>
        <taxon>Tritrichomonadidae</taxon>
        <taxon>Tritrichomonas</taxon>
    </lineage>
</organism>
<dbReference type="EMBL" id="JAPFFF010000008">
    <property type="protein sequence ID" value="KAK8883821.1"/>
    <property type="molecule type" value="Genomic_DNA"/>
</dbReference>
<proteinExistence type="predicted"/>
<protein>
    <submittedName>
        <fullName evidence="1">Uncharacterized protein</fullName>
    </submittedName>
</protein>
<name>A0ABR2JZC9_9EUKA</name>
<evidence type="ECO:0000313" key="2">
    <source>
        <dbReference type="Proteomes" id="UP001470230"/>
    </source>
</evidence>
<gene>
    <name evidence="1" type="ORF">M9Y10_042920</name>
</gene>
<dbReference type="Proteomes" id="UP001470230">
    <property type="component" value="Unassembled WGS sequence"/>
</dbReference>
<sequence>MDKEVLDSPKFIEIIVSIAFHIALKDVEYEEIEKDDDINSYEPFEMFSASNYYEVVYYDEFDLIGNSIQILNMALKLNENLIIQHIKQVIQCPFKWFKCSYFKFHPIMKYILEFLKFEFKICPDDSYLSLLLDFAFELSFDINYEHLEEFDLSHLTRNMIDYATIIGKLIILKNKVFLFYYFRINSIYFF</sequence>